<keyword evidence="5" id="KW-0175">Coiled coil</keyword>
<evidence type="ECO:0000256" key="4">
    <source>
        <dbReference type="ARBA" id="ARBA00023136"/>
    </source>
</evidence>
<keyword evidence="7" id="KW-1185">Reference proteome</keyword>
<evidence type="ECO:0000256" key="3">
    <source>
        <dbReference type="ARBA" id="ARBA00022989"/>
    </source>
</evidence>
<name>A0A9X4RW92_9FLAO</name>
<comment type="subcellular location">
    <subcellularLocation>
        <location evidence="1">Membrane</location>
        <topology evidence="1">Single-pass membrane protein</topology>
    </subcellularLocation>
</comment>
<dbReference type="InterPro" id="IPR050739">
    <property type="entry name" value="MFP"/>
</dbReference>
<dbReference type="Proteomes" id="UP001152599">
    <property type="component" value="Unassembled WGS sequence"/>
</dbReference>
<reference evidence="6" key="1">
    <citation type="submission" date="2022-07" db="EMBL/GenBank/DDBJ databases">
        <title>Description and genome-wide analysis of Profundicola chukchiensis gen. nov., sp. nov., marine bacteria isolated from bottom sediments of the Chukchi Sea.</title>
        <authorList>
            <person name="Romanenko L."/>
            <person name="Otstavnykh N."/>
            <person name="Kurilenko V."/>
            <person name="Eremeev V."/>
            <person name="Velansky P."/>
            <person name="Mikhailov V."/>
            <person name="Isaeva M."/>
        </authorList>
    </citation>
    <scope>NUCLEOTIDE SEQUENCE</scope>
    <source>
        <strain evidence="6">KMM 9713</strain>
    </source>
</reference>
<evidence type="ECO:0000256" key="5">
    <source>
        <dbReference type="SAM" id="Coils"/>
    </source>
</evidence>
<proteinExistence type="predicted"/>
<accession>A0A9X4RW92</accession>
<protein>
    <submittedName>
        <fullName evidence="6">HlyD family efflux transporter periplasmic adaptor subunit</fullName>
    </submittedName>
</protein>
<comment type="caution">
    <text evidence="6">The sequence shown here is derived from an EMBL/GenBank/DDBJ whole genome shotgun (WGS) entry which is preliminary data.</text>
</comment>
<dbReference type="PANTHER" id="PTHR30386">
    <property type="entry name" value="MEMBRANE FUSION SUBUNIT OF EMRAB-TOLC MULTIDRUG EFFLUX PUMP"/>
    <property type="match status" value="1"/>
</dbReference>
<dbReference type="EMBL" id="JANCMU010000001">
    <property type="protein sequence ID" value="MDG4945597.1"/>
    <property type="molecule type" value="Genomic_DNA"/>
</dbReference>
<dbReference type="GO" id="GO:0016020">
    <property type="term" value="C:membrane"/>
    <property type="evidence" value="ECO:0007669"/>
    <property type="project" value="UniProtKB-SubCell"/>
</dbReference>
<sequence length="312" mass="36199">MNLNFSFPFRLFETHSFGDVESDYINFERAYTDYTLNRRLQPFAPETLAGKQSINEINARLNSIQKQKSIEVAKVNLKKKDFDRNQSLYDQGVISATEMESKRLDYLQAQQNLQNIDLSISQLQESRSTVNRTLSGTSISKQQTETEQIKSLLQAYDQLKKSLTQWDQTYLLRSSINGTVSFQNFWGENQFIKPGEVIFTILPKKEDLLGRLVVPAQNSGKIKPDQKVIIKLDSYPYQQFGVIEGSVKNISLSPNAEGNYFVEISLPHDLKTSHNEEIEFNKEMRGTAEIVTENLRLIERFFYQFRKIFQYQ</sequence>
<dbReference type="Gene3D" id="2.40.30.170">
    <property type="match status" value="1"/>
</dbReference>
<keyword evidence="2" id="KW-0812">Transmembrane</keyword>
<feature type="coiled-coil region" evidence="5">
    <location>
        <begin position="106"/>
        <end position="169"/>
    </location>
</feature>
<dbReference type="AlphaFoldDB" id="A0A9X4RW92"/>
<evidence type="ECO:0000313" key="7">
    <source>
        <dbReference type="Proteomes" id="UP001152599"/>
    </source>
</evidence>
<evidence type="ECO:0000256" key="1">
    <source>
        <dbReference type="ARBA" id="ARBA00004167"/>
    </source>
</evidence>
<keyword evidence="3" id="KW-1133">Transmembrane helix</keyword>
<dbReference type="PANTHER" id="PTHR30386:SF26">
    <property type="entry name" value="TRANSPORT PROTEIN COMB"/>
    <property type="match status" value="1"/>
</dbReference>
<keyword evidence="4" id="KW-0472">Membrane</keyword>
<gene>
    <name evidence="6" type="ORF">NMK71_04155</name>
</gene>
<dbReference type="RefSeq" id="WP_304420173.1">
    <property type="nucleotide sequence ID" value="NZ_JANCMU010000001.1"/>
</dbReference>
<evidence type="ECO:0000313" key="6">
    <source>
        <dbReference type="EMBL" id="MDG4945597.1"/>
    </source>
</evidence>
<evidence type="ECO:0000256" key="2">
    <source>
        <dbReference type="ARBA" id="ARBA00022692"/>
    </source>
</evidence>
<organism evidence="6 7">
    <name type="scientific">Profundicola chukchiensis</name>
    <dbReference type="NCBI Taxonomy" id="2961959"/>
    <lineage>
        <taxon>Bacteria</taxon>
        <taxon>Pseudomonadati</taxon>
        <taxon>Bacteroidota</taxon>
        <taxon>Flavobacteriia</taxon>
        <taxon>Flavobacteriales</taxon>
        <taxon>Weeksellaceae</taxon>
        <taxon>Profundicola</taxon>
    </lineage>
</organism>